<name>A0A2J5HHY7_9EURO</name>
<dbReference type="EMBL" id="KZ559613">
    <property type="protein sequence ID" value="PLN76626.1"/>
    <property type="molecule type" value="Genomic_DNA"/>
</dbReference>
<organism evidence="2 3">
    <name type="scientific">Aspergillus taichungensis</name>
    <dbReference type="NCBI Taxonomy" id="482145"/>
    <lineage>
        <taxon>Eukaryota</taxon>
        <taxon>Fungi</taxon>
        <taxon>Dikarya</taxon>
        <taxon>Ascomycota</taxon>
        <taxon>Pezizomycotina</taxon>
        <taxon>Eurotiomycetes</taxon>
        <taxon>Eurotiomycetidae</taxon>
        <taxon>Eurotiales</taxon>
        <taxon>Aspergillaceae</taxon>
        <taxon>Aspergillus</taxon>
        <taxon>Aspergillus subgen. Circumdati</taxon>
    </lineage>
</organism>
<keyword evidence="1" id="KW-0472">Membrane</keyword>
<accession>A0A2J5HHY7</accession>
<protein>
    <submittedName>
        <fullName evidence="2">Uncharacterized protein</fullName>
    </submittedName>
</protein>
<dbReference type="AlphaFoldDB" id="A0A2J5HHY7"/>
<sequence length="202" mass="22487">MDLPPLSDSTPSTPMVVIQYPFPASSLNSGSILRPFGLPFFSFFSFPFPLAGKRKRRQMTFCHGQPRSGQRNQASSLWWYPCNIVVPLLSKLMLMDGTRLIDPASRILLWSASIAEPWSPLCGYHPPPLLPFRLPVIAQCIAAIINGANVRPSTESMDGFQPHRNEDLPPAWDRPHYFLLSGASPDHFVFTLKASSGLAQHD</sequence>
<dbReference type="Proteomes" id="UP000235023">
    <property type="component" value="Unassembled WGS sequence"/>
</dbReference>
<proteinExistence type="predicted"/>
<evidence type="ECO:0000256" key="1">
    <source>
        <dbReference type="SAM" id="Phobius"/>
    </source>
</evidence>
<keyword evidence="3" id="KW-1185">Reference proteome</keyword>
<keyword evidence="1" id="KW-1133">Transmembrane helix</keyword>
<gene>
    <name evidence="2" type="ORF">BDW42DRAFT_16411</name>
</gene>
<evidence type="ECO:0000313" key="2">
    <source>
        <dbReference type="EMBL" id="PLN76626.1"/>
    </source>
</evidence>
<keyword evidence="1" id="KW-0812">Transmembrane</keyword>
<evidence type="ECO:0000313" key="3">
    <source>
        <dbReference type="Proteomes" id="UP000235023"/>
    </source>
</evidence>
<feature type="transmembrane region" description="Helical" evidence="1">
    <location>
        <begin position="32"/>
        <end position="51"/>
    </location>
</feature>
<reference evidence="3" key="1">
    <citation type="submission" date="2017-12" db="EMBL/GenBank/DDBJ databases">
        <authorList>
            <consortium name="DOE Joint Genome Institute"/>
            <person name="Mondo S.J."/>
            <person name="Kjaerbolling I."/>
            <person name="Vesth T.C."/>
            <person name="Frisvad J.C."/>
            <person name="Nybo J.L."/>
            <person name="Theobald S."/>
            <person name="Kuo A."/>
            <person name="Bowyer P."/>
            <person name="Matsuda Y."/>
            <person name="Lyhne E.K."/>
            <person name="Kogle M.E."/>
            <person name="Clum A."/>
            <person name="Lipzen A."/>
            <person name="Salamov A."/>
            <person name="Ngan C.Y."/>
            <person name="Daum C."/>
            <person name="Chiniquy J."/>
            <person name="Barry K."/>
            <person name="LaButti K."/>
            <person name="Haridas S."/>
            <person name="Simmons B.A."/>
            <person name="Magnuson J.K."/>
            <person name="Mortensen U.H."/>
            <person name="Larsen T.O."/>
            <person name="Grigoriev I.V."/>
            <person name="Baker S.E."/>
            <person name="Andersen M.R."/>
            <person name="Nordberg H.P."/>
            <person name="Cantor M.N."/>
            <person name="Hua S.X."/>
        </authorList>
    </citation>
    <scope>NUCLEOTIDE SEQUENCE [LARGE SCALE GENOMIC DNA]</scope>
    <source>
        <strain evidence="3">IBT 19404</strain>
    </source>
</reference>